<gene>
    <name evidence="1" type="ORF">RDB_LOCUS94011</name>
</gene>
<accession>A0A8H3CWC7</accession>
<dbReference type="AlphaFoldDB" id="A0A8H3CWC7"/>
<dbReference type="Proteomes" id="UP000663850">
    <property type="component" value="Unassembled WGS sequence"/>
</dbReference>
<name>A0A8H3CWC7_9AGAM</name>
<organism evidence="1 2">
    <name type="scientific">Rhizoctonia solani</name>
    <dbReference type="NCBI Taxonomy" id="456999"/>
    <lineage>
        <taxon>Eukaryota</taxon>
        <taxon>Fungi</taxon>
        <taxon>Dikarya</taxon>
        <taxon>Basidiomycota</taxon>
        <taxon>Agaricomycotina</taxon>
        <taxon>Agaricomycetes</taxon>
        <taxon>Cantharellales</taxon>
        <taxon>Ceratobasidiaceae</taxon>
        <taxon>Rhizoctonia</taxon>
    </lineage>
</organism>
<protein>
    <submittedName>
        <fullName evidence="1">Uncharacterized protein</fullName>
    </submittedName>
</protein>
<evidence type="ECO:0000313" key="1">
    <source>
        <dbReference type="EMBL" id="CAE6499931.1"/>
    </source>
</evidence>
<reference evidence="1" key="1">
    <citation type="submission" date="2021-01" db="EMBL/GenBank/DDBJ databases">
        <authorList>
            <person name="Kaushik A."/>
        </authorList>
    </citation>
    <scope>NUCLEOTIDE SEQUENCE</scope>
    <source>
        <strain evidence="1">Type strain: AG8-Rh-89/</strain>
    </source>
</reference>
<dbReference type="EMBL" id="CAJMWZ010005060">
    <property type="protein sequence ID" value="CAE6499931.1"/>
    <property type="molecule type" value="Genomic_DNA"/>
</dbReference>
<sequence>MFPRAGYYILTLLYQIHTHPSLGRIPYLYEIRSHKPCRRHDRGHSSRSFSPSCPAETIKASWRFNSFTQILRSCCSTWNCIVINGNMYQSNTFHPVKKMVQI</sequence>
<proteinExistence type="predicted"/>
<evidence type="ECO:0000313" key="2">
    <source>
        <dbReference type="Proteomes" id="UP000663850"/>
    </source>
</evidence>
<comment type="caution">
    <text evidence="1">The sequence shown here is derived from an EMBL/GenBank/DDBJ whole genome shotgun (WGS) entry which is preliminary data.</text>
</comment>